<dbReference type="GO" id="GO:0004553">
    <property type="term" value="F:hydrolase activity, hydrolyzing O-glycosyl compounds"/>
    <property type="evidence" value="ECO:0007669"/>
    <property type="project" value="InterPro"/>
</dbReference>
<feature type="domain" description="DUF5916" evidence="2">
    <location>
        <begin position="268"/>
        <end position="356"/>
    </location>
</feature>
<dbReference type="GO" id="GO:0016052">
    <property type="term" value="P:carbohydrate catabolic process"/>
    <property type="evidence" value="ECO:0007669"/>
    <property type="project" value="InterPro"/>
</dbReference>
<dbReference type="EMBL" id="AHCD03000044">
    <property type="protein sequence ID" value="KAF7781638.1"/>
    <property type="molecule type" value="Genomic_DNA"/>
</dbReference>
<comment type="caution">
    <text evidence="3">The sequence shown here is derived from an EMBL/GenBank/DDBJ whole genome shotgun (WGS) entry which is preliminary data.</text>
</comment>
<organism evidence="3 4">
    <name type="scientific">Pseudoalteromonas rubra</name>
    <dbReference type="NCBI Taxonomy" id="43658"/>
    <lineage>
        <taxon>Bacteria</taxon>
        <taxon>Pseudomonadati</taxon>
        <taxon>Pseudomonadota</taxon>
        <taxon>Gammaproteobacteria</taxon>
        <taxon>Alteromonadales</taxon>
        <taxon>Pseudoalteromonadaceae</taxon>
        <taxon>Pseudoalteromonas</taxon>
    </lineage>
</organism>
<dbReference type="Pfam" id="PF19313">
    <property type="entry name" value="DUF5916"/>
    <property type="match status" value="1"/>
</dbReference>
<dbReference type="InterPro" id="IPR010502">
    <property type="entry name" value="Carb-bd_dom_fam9"/>
</dbReference>
<protein>
    <recommendedName>
        <fullName evidence="5">Hydrolase</fullName>
    </recommendedName>
</protein>
<dbReference type="InterPro" id="IPR045670">
    <property type="entry name" value="DUF5916"/>
</dbReference>
<dbReference type="Gene3D" id="2.60.40.1190">
    <property type="match status" value="1"/>
</dbReference>
<evidence type="ECO:0000259" key="2">
    <source>
        <dbReference type="Pfam" id="PF19313"/>
    </source>
</evidence>
<evidence type="ECO:0000259" key="1">
    <source>
        <dbReference type="Pfam" id="PF06452"/>
    </source>
</evidence>
<dbReference type="Proteomes" id="UP000016480">
    <property type="component" value="Unassembled WGS sequence"/>
</dbReference>
<reference evidence="3 4" key="1">
    <citation type="journal article" date="2012" name="J. Bacteriol.">
        <title>Genome sequence of the cycloprodigiosin-producing bacterial strain Pseudoalteromonas rubra ATCC 29570(T).</title>
        <authorList>
            <person name="Xie B.B."/>
            <person name="Shu Y.L."/>
            <person name="Qin Q.L."/>
            <person name="Rong J.C."/>
            <person name="Zhang X.Y."/>
            <person name="Chen X.L."/>
            <person name="Zhou B.C."/>
            <person name="Zhang Y.Z."/>
        </authorList>
    </citation>
    <scope>NUCLEOTIDE SEQUENCE [LARGE SCALE GENOMIC DNA]</scope>
    <source>
        <strain evidence="3 4">DSM 6842</strain>
    </source>
</reference>
<evidence type="ECO:0008006" key="5">
    <source>
        <dbReference type="Google" id="ProtNLM"/>
    </source>
</evidence>
<dbReference type="AlphaFoldDB" id="A0A8T0C310"/>
<evidence type="ECO:0000313" key="3">
    <source>
        <dbReference type="EMBL" id="KAF7781638.1"/>
    </source>
</evidence>
<feature type="domain" description="Carbohydrate-binding" evidence="1">
    <location>
        <begin position="61"/>
        <end position="211"/>
    </location>
</feature>
<accession>A0A8T0C310</accession>
<dbReference type="GO" id="GO:0030246">
    <property type="term" value="F:carbohydrate binding"/>
    <property type="evidence" value="ECO:0007669"/>
    <property type="project" value="InterPro"/>
</dbReference>
<evidence type="ECO:0000313" key="4">
    <source>
        <dbReference type="Proteomes" id="UP000016480"/>
    </source>
</evidence>
<dbReference type="SUPFAM" id="SSF49344">
    <property type="entry name" value="CBD9-like"/>
    <property type="match status" value="1"/>
</dbReference>
<dbReference type="CDD" id="cd09618">
    <property type="entry name" value="CBM9_like_2"/>
    <property type="match status" value="1"/>
</dbReference>
<proteinExistence type="predicted"/>
<sequence>MEPAFYETDKTMNKLNALSLALCSLYAACGNAQQSSETLRPWQQFTQNDTTIPRLSVAPDIDGELTPTEWQNARVITDFVEFRPTVGGTPRHPITAYVAYDEHFFYVAAKITQPFDTITDRVLTQGERVWNEDYFGLILDTNHDKSDGYLFHVTPSGVREDGLVNGTEYIAEWKTLWYAKTQQQDDGWTVEIAIPMQSLSFDPDAPNWGLQLRHKLSSPYVQSYWNLNNPNSSGWHASQTAPISGLRELNQGKGIEVKPGLAYKDSLEESSFEPSLDATYRFTPSLTGQLTLNTDFSGTDVDEIEMNMTRFGQYYSEKRDFFLQDSQIFRFGGMDDNDFNGMPFYSRRIGQGPQSGVLDVNWGTKLTGRIGNTDLGVLSVNQERDGNIAETTQLSVARAKQHIGERHQLGAIFTHGTADDSADQTLSGIDYRFEDIIFGEEQLIANAFYQSIDLPNDLPDSDSKAYGLAFKMPNDRFYLDTKYRYIGKDFSPAMGFVNRTDLKYYHLTSHYRVRPQTGWLGDNLNLYQFRTYYKRWENTDGEKKGQQLFLQPLIIQTKSHDYFHISYDMYNKVLKDPFQFRDNIQFAQGEYDYNQWTVYYETASDRPVFASGRIVKGDFFDADLTRYSMTLNARPNKHLYVQLGRHMYYYERAGEKSNMYNTRLKVNIAFNSEWSWNSLLQHNTQSDSFSLFSRLRYEPAPDELYQLSINKGYDLEDGWHDKKTVFSETAVKLNYTYRW</sequence>
<name>A0A8T0C310_9GAMM</name>
<gene>
    <name evidence="3" type="ORF">PRUB_b0930</name>
</gene>
<dbReference type="Pfam" id="PF06452">
    <property type="entry name" value="CBM9_1"/>
    <property type="match status" value="1"/>
</dbReference>